<proteinExistence type="inferred from homology"/>
<dbReference type="PANTHER" id="PTHR43335">
    <property type="entry name" value="ABC TRANSPORTER, ATP-BINDING PROTEIN"/>
    <property type="match status" value="1"/>
</dbReference>
<dbReference type="SMART" id="SM00939">
    <property type="entry name" value="PepX_C"/>
    <property type="match status" value="1"/>
</dbReference>
<dbReference type="PROSITE" id="PS50893">
    <property type="entry name" value="ABC_TRANSPORTER_2"/>
    <property type="match status" value="1"/>
</dbReference>
<dbReference type="InterPro" id="IPR003439">
    <property type="entry name" value="ABC_transporter-like_ATP-bd"/>
</dbReference>
<evidence type="ECO:0000256" key="4">
    <source>
        <dbReference type="ARBA" id="ARBA00022801"/>
    </source>
</evidence>
<accession>A0ABU0T2W1</accession>
<keyword evidence="2" id="KW-0813">Transport</keyword>
<dbReference type="Gene3D" id="3.40.50.1820">
    <property type="entry name" value="alpha/beta hydrolase"/>
    <property type="match status" value="1"/>
</dbReference>
<keyword evidence="5 8" id="KW-0067">ATP-binding</keyword>
<dbReference type="EMBL" id="JAUSZI010000002">
    <property type="protein sequence ID" value="MDQ1029139.1"/>
    <property type="molecule type" value="Genomic_DNA"/>
</dbReference>
<dbReference type="Gene3D" id="3.40.50.300">
    <property type="entry name" value="P-loop containing nucleotide triphosphate hydrolases"/>
    <property type="match status" value="1"/>
</dbReference>
<dbReference type="InterPro" id="IPR005674">
    <property type="entry name" value="CocE/Ser_esterase"/>
</dbReference>
<comment type="caution">
    <text evidence="8">The sequence shown here is derived from an EMBL/GenBank/DDBJ whole genome shotgun (WGS) entry which is preliminary data.</text>
</comment>
<feature type="region of interest" description="Disordered" evidence="6">
    <location>
        <begin position="330"/>
        <end position="357"/>
    </location>
</feature>
<dbReference type="Proteomes" id="UP001230328">
    <property type="component" value="Unassembled WGS sequence"/>
</dbReference>
<evidence type="ECO:0000259" key="7">
    <source>
        <dbReference type="PROSITE" id="PS50893"/>
    </source>
</evidence>
<dbReference type="InterPro" id="IPR017871">
    <property type="entry name" value="ABC_transporter-like_CS"/>
</dbReference>
<dbReference type="InterPro" id="IPR000383">
    <property type="entry name" value="Xaa-Pro-like_dom"/>
</dbReference>
<name>A0ABU0T2W1_9ACTN</name>
<dbReference type="SUPFAM" id="SSF52540">
    <property type="entry name" value="P-loop containing nucleoside triphosphate hydrolases"/>
    <property type="match status" value="1"/>
</dbReference>
<dbReference type="SUPFAM" id="SSF49785">
    <property type="entry name" value="Galactose-binding domain-like"/>
    <property type="match status" value="1"/>
</dbReference>
<sequence length="881" mass="92503">MDLRLPALRRPRRWIAAGAAVVVLAGAGTWSAVASDGAPAVHRTDQLISTGDGVRIDTSYFTGDASGRRPAVLLAHGFGGSKKDVRAQAEDLARDGYAVLTWSARGFGGSNGKIGLNDPKGEVADASKLIDWLAERPEVQLDRTGDPRVGMAGASYGGAVSLLTAGTDNRVDAIAPAITYWNLADALFPNGVFKKLWAGIFINTGGGCDKFEKQLCEMYNRVAESGTPDAAATKLLEERSPSAVGDRIKVPTLLMQGQTDSLFPLGQADTAAKAIRANGAPVDVDWIAGGHDGGDMEVDRVQGRVQSWFDRYLKDEKGVDTGPAFRVTRTLGLGSGDGEPRLGSATEDSYPGLTSGGRSIALTGREQRFDNPAGSSPPAISALPGLGGGGLSQLSSLGVGVSLDFPGQFASFESAPLKEDLQITGSPTVTVHVKSTSEDAVLFAKLYDVGPGGAQPVLPSQLVEPLRVEGAKAGKDVRITLPAIDHEVDDGHRLRLVLASTDLGYASPTAPATYTVSQVSQKSGLTVPAPLGGDTAAAALPAWVWWLPIAGAGLALALLLTGRRRTTTPAPDPAGAEVPLQITDLSKRYAKSADRYAVRDLTFRVEKGQVLGLLGPNGAGKTTTLRMLMGLIAPDAGEIRVFGHVIRPGSPVLSRVGAFVEGAGFLPHLSGRENLELYWRATGRPPEDAHLDEALKIAGLGDALSRAVRTYSQGMRQRLAIAQAMLGLPDLLILDEPTNGLDPPQIREMREVMIRYAAAGRTVIVSSHLLAEVEQSCTHLVVMDHGKLVQAGPVQEIIGSGDTLLVGTATPTDEPVVEKVAALPGVVSAVRTDDGLLVRLDADGSARRLVAELVRMDVPVESVGPHRRLEDAFLTLIGESA</sequence>
<feature type="domain" description="ABC transporter" evidence="7">
    <location>
        <begin position="580"/>
        <end position="810"/>
    </location>
</feature>
<dbReference type="InterPro" id="IPR003593">
    <property type="entry name" value="AAA+_ATPase"/>
</dbReference>
<keyword evidence="9" id="KW-1185">Reference proteome</keyword>
<protein>
    <submittedName>
        <fullName evidence="8">ABC-2 type transport system ATP-binding protein</fullName>
    </submittedName>
</protein>
<dbReference type="SUPFAM" id="SSF53474">
    <property type="entry name" value="alpha/beta-Hydrolases"/>
    <property type="match status" value="1"/>
</dbReference>
<dbReference type="InterPro" id="IPR029058">
    <property type="entry name" value="AB_hydrolase_fold"/>
</dbReference>
<keyword evidence="4" id="KW-0378">Hydrolase</keyword>
<dbReference type="RefSeq" id="WP_307524182.1">
    <property type="nucleotide sequence ID" value="NZ_JAUSZI010000002.1"/>
</dbReference>
<dbReference type="GO" id="GO:0005524">
    <property type="term" value="F:ATP binding"/>
    <property type="evidence" value="ECO:0007669"/>
    <property type="project" value="UniProtKB-KW"/>
</dbReference>
<dbReference type="Pfam" id="PF00005">
    <property type="entry name" value="ABC_tran"/>
    <property type="match status" value="1"/>
</dbReference>
<dbReference type="InterPro" id="IPR027417">
    <property type="entry name" value="P-loop_NTPase"/>
</dbReference>
<evidence type="ECO:0000256" key="1">
    <source>
        <dbReference type="ARBA" id="ARBA00005417"/>
    </source>
</evidence>
<dbReference type="PROSITE" id="PS00211">
    <property type="entry name" value="ABC_TRANSPORTER_1"/>
    <property type="match status" value="1"/>
</dbReference>
<evidence type="ECO:0000256" key="2">
    <source>
        <dbReference type="ARBA" id="ARBA00022448"/>
    </source>
</evidence>
<evidence type="ECO:0000256" key="5">
    <source>
        <dbReference type="ARBA" id="ARBA00022840"/>
    </source>
</evidence>
<dbReference type="InterPro" id="IPR008979">
    <property type="entry name" value="Galactose-bd-like_sf"/>
</dbReference>
<dbReference type="PANTHER" id="PTHR43335:SF4">
    <property type="entry name" value="ABC TRANSPORTER, ATP-BINDING PROTEIN"/>
    <property type="match status" value="1"/>
</dbReference>
<evidence type="ECO:0000313" key="9">
    <source>
        <dbReference type="Proteomes" id="UP001230328"/>
    </source>
</evidence>
<reference evidence="8 9" key="1">
    <citation type="submission" date="2023-07" db="EMBL/GenBank/DDBJ databases">
        <title>Comparative genomics of wheat-associated soil bacteria to identify genetic determinants of phenazine resistance.</title>
        <authorList>
            <person name="Mouncey N."/>
        </authorList>
    </citation>
    <scope>NUCLEOTIDE SEQUENCE [LARGE SCALE GENOMIC DNA]</scope>
    <source>
        <strain evidence="8 9">V2I4</strain>
    </source>
</reference>
<evidence type="ECO:0000313" key="8">
    <source>
        <dbReference type="EMBL" id="MDQ1029139.1"/>
    </source>
</evidence>
<dbReference type="Gene3D" id="2.60.120.260">
    <property type="entry name" value="Galactose-binding domain-like"/>
    <property type="match status" value="1"/>
</dbReference>
<dbReference type="Pfam" id="PF02129">
    <property type="entry name" value="Peptidase_S15"/>
    <property type="match status" value="1"/>
</dbReference>
<organism evidence="8 9">
    <name type="scientific">Streptomyces umbrinus</name>
    <dbReference type="NCBI Taxonomy" id="67370"/>
    <lineage>
        <taxon>Bacteria</taxon>
        <taxon>Bacillati</taxon>
        <taxon>Actinomycetota</taxon>
        <taxon>Actinomycetes</taxon>
        <taxon>Kitasatosporales</taxon>
        <taxon>Streptomycetaceae</taxon>
        <taxon>Streptomyces</taxon>
        <taxon>Streptomyces phaeochromogenes group</taxon>
    </lineage>
</organism>
<dbReference type="Pfam" id="PF08530">
    <property type="entry name" value="PepX_C"/>
    <property type="match status" value="1"/>
</dbReference>
<dbReference type="SMART" id="SM00382">
    <property type="entry name" value="AAA"/>
    <property type="match status" value="1"/>
</dbReference>
<gene>
    <name evidence="8" type="ORF">QF035_006721</name>
</gene>
<comment type="similarity">
    <text evidence="1">Belongs to the ABC transporter superfamily.</text>
</comment>
<dbReference type="InterPro" id="IPR013736">
    <property type="entry name" value="Xaa-Pro_dipept_C"/>
</dbReference>
<evidence type="ECO:0000256" key="6">
    <source>
        <dbReference type="SAM" id="MobiDB-lite"/>
    </source>
</evidence>
<keyword evidence="3" id="KW-0547">Nucleotide-binding</keyword>
<evidence type="ECO:0000256" key="3">
    <source>
        <dbReference type="ARBA" id="ARBA00022741"/>
    </source>
</evidence>
<dbReference type="NCBIfam" id="TIGR00976">
    <property type="entry name" value="CocE_NonD"/>
    <property type="match status" value="1"/>
</dbReference>